<dbReference type="Gene3D" id="3.80.10.10">
    <property type="entry name" value="Ribonuclease Inhibitor"/>
    <property type="match status" value="1"/>
</dbReference>
<gene>
    <name evidence="1" type="ORF">SISSUDRAFT_720151</name>
</gene>
<sequence length="530" mass="60051">MMISGRTESANKDGMLALHVQPSKLWSIPELVDLVASHCSPSQLATLAQVNRAISDIPLSRLYNKVSSNFHNLLSILAPLEAESDHSLNFVRPLEKSDWIRFLHYAKFVKELLISDTTVSPDAFCVMDATRPPGDVFLSLRRFDAGPSLGSSSYLCRLVFHPKLRVFHATSWKPPLRLLQNIRTIANSLQILELNDYGAILDSRTNAELLLLLVELTAIVQLILPPTFLTSKAFEILSFKEHLQGLRCATSGYFFSARPPFPDFEYDLKFPKTGFQGLTTLCIEDRSARPHERLSITAEHKVLRRLRVTLSGEPELDSVMKWFLEIAPKFTGLTHLAFEGAVWCNDMGLLNPTVSFSMLLPLLSLHQLETLRFETETAVSLIDDHIDQMARAWPSLRNFRFCSLAIYEETYTELTASCLISMAEHCRLLEMLTISLDASRPLSRNNASNIGFSDSFRWLYFPDSLPGEINDTAEFIADLLPTHAVFRYESFILPVDRDPSRMESWAAISALVKSFLRVKHRYRLRGSHSE</sequence>
<name>A0A166DNX9_9AGAM</name>
<evidence type="ECO:0000313" key="2">
    <source>
        <dbReference type="Proteomes" id="UP000076798"/>
    </source>
</evidence>
<evidence type="ECO:0008006" key="3">
    <source>
        <dbReference type="Google" id="ProtNLM"/>
    </source>
</evidence>
<accession>A0A166DNX9</accession>
<dbReference type="EMBL" id="KV428058">
    <property type="protein sequence ID" value="KZT38739.1"/>
    <property type="molecule type" value="Genomic_DNA"/>
</dbReference>
<dbReference type="InterPro" id="IPR032675">
    <property type="entry name" value="LRR_dom_sf"/>
</dbReference>
<protein>
    <recommendedName>
        <fullName evidence="3">F-box domain-containing protein</fullName>
    </recommendedName>
</protein>
<organism evidence="1 2">
    <name type="scientific">Sistotremastrum suecicum HHB10207 ss-3</name>
    <dbReference type="NCBI Taxonomy" id="1314776"/>
    <lineage>
        <taxon>Eukaryota</taxon>
        <taxon>Fungi</taxon>
        <taxon>Dikarya</taxon>
        <taxon>Basidiomycota</taxon>
        <taxon>Agaricomycotina</taxon>
        <taxon>Agaricomycetes</taxon>
        <taxon>Sistotremastrales</taxon>
        <taxon>Sistotremastraceae</taxon>
        <taxon>Sistotremastrum</taxon>
    </lineage>
</organism>
<dbReference type="AlphaFoldDB" id="A0A166DNX9"/>
<dbReference type="Proteomes" id="UP000076798">
    <property type="component" value="Unassembled WGS sequence"/>
</dbReference>
<reference evidence="1 2" key="1">
    <citation type="journal article" date="2016" name="Mol. Biol. Evol.">
        <title>Comparative Genomics of Early-Diverging Mushroom-Forming Fungi Provides Insights into the Origins of Lignocellulose Decay Capabilities.</title>
        <authorList>
            <person name="Nagy L.G."/>
            <person name="Riley R."/>
            <person name="Tritt A."/>
            <person name="Adam C."/>
            <person name="Daum C."/>
            <person name="Floudas D."/>
            <person name="Sun H."/>
            <person name="Yadav J.S."/>
            <person name="Pangilinan J."/>
            <person name="Larsson K.H."/>
            <person name="Matsuura K."/>
            <person name="Barry K."/>
            <person name="Labutti K."/>
            <person name="Kuo R."/>
            <person name="Ohm R.A."/>
            <person name="Bhattacharya S.S."/>
            <person name="Shirouzu T."/>
            <person name="Yoshinaga Y."/>
            <person name="Martin F.M."/>
            <person name="Grigoriev I.V."/>
            <person name="Hibbett D.S."/>
        </authorList>
    </citation>
    <scope>NUCLEOTIDE SEQUENCE [LARGE SCALE GENOMIC DNA]</scope>
    <source>
        <strain evidence="1 2">HHB10207 ss-3</strain>
    </source>
</reference>
<evidence type="ECO:0000313" key="1">
    <source>
        <dbReference type="EMBL" id="KZT38739.1"/>
    </source>
</evidence>
<keyword evidence="2" id="KW-1185">Reference proteome</keyword>
<dbReference type="OrthoDB" id="3543113at2759"/>
<proteinExistence type="predicted"/>